<keyword evidence="4" id="KW-0808">Transferase</keyword>
<feature type="domain" description="Putative conjugal transfer nickase/helicase TraI C-terminal" evidence="3">
    <location>
        <begin position="425"/>
        <end position="546"/>
    </location>
</feature>
<dbReference type="NCBIfam" id="TIGR03760">
    <property type="entry name" value="ICE_TraI_Pfluor"/>
    <property type="match status" value="1"/>
</dbReference>
<dbReference type="AlphaFoldDB" id="A0A3G7U753"/>
<accession>A0A3G7U753</accession>
<dbReference type="InterPro" id="IPR011119">
    <property type="entry name" value="Unchr_helicase_relaxase_TraI"/>
</dbReference>
<dbReference type="GO" id="GO:0016746">
    <property type="term" value="F:acyltransferase activity"/>
    <property type="evidence" value="ECO:0007669"/>
    <property type="project" value="UniProtKB-KW"/>
</dbReference>
<dbReference type="Pfam" id="PF07515">
    <property type="entry name" value="TraI_2_C"/>
    <property type="match status" value="1"/>
</dbReference>
<evidence type="ECO:0000313" key="4">
    <source>
        <dbReference type="EMBL" id="AZE54498.1"/>
    </source>
</evidence>
<gene>
    <name evidence="4" type="ORF">C4K03_2343</name>
</gene>
<dbReference type="InterPro" id="IPR036390">
    <property type="entry name" value="WH_DNA-bd_sf"/>
</dbReference>
<dbReference type="Gene3D" id="1.10.3210.40">
    <property type="match status" value="1"/>
</dbReference>
<sequence length="562" mass="62542">MFQWLRSPKGVPESPTAADVELPSGWLRPQPAAALLAAPHRRTLMEQIWQRTAVSPTQFAALYRTPLERYAELVQHFPASQSHHHAHSAGLLDHGLEIVVCALKLRQSHLLPLGTPPEIQTQQAEAWTAGIAYAALLHDIGKLITDLVVEDQTGQRWHPWHGPLRQPYRFRHNPDRQYRLHDTAAGLLANTILGREPLDWLSGFPELWAALLHALSGQYEHAGILGELVIRADQASVARALGGDPVQALAAPRHALQRKLIDGLRYLLHDVLKLNQPEASDGWLTDDALWLVSKTVSDKLRAHLLSQGISGIPERNTTLFNILQEHGLVLDNPEGKAIWRATVRSDSGWTQTFTLLKLAPHLIWEPDQRPASFAGSLQVESAAATETSGTPTVADELPPTPTRPTPSATTPPVDTPPELAAGSPGQQFLHWLRDGMHQKRLPINDATALLHTVDGTLFLVSPGIFRRYLQEHPESVTKAKPEGVADWQWLQKQFERLGQHRKRADDLNLWTCEVCGPRRGKRLHGYLLRDPQAVMPAATFDNPYLRLIQGAIPHAQTKQPED</sequence>
<dbReference type="SUPFAM" id="SSF109604">
    <property type="entry name" value="HD-domain/PDEase-like"/>
    <property type="match status" value="1"/>
</dbReference>
<reference evidence="4 5" key="1">
    <citation type="submission" date="2018-03" db="EMBL/GenBank/DDBJ databases">
        <title>Diversity of phytobeneficial traits revealed by whole-genome analysis of worldwide-isolated phenazine-producing Pseudomonas spp.</title>
        <authorList>
            <person name="Biessy A."/>
            <person name="Novinscak A."/>
            <person name="Blom J."/>
            <person name="Leger G."/>
            <person name="Thomashow L.S."/>
            <person name="Cazorla F.M."/>
            <person name="Josic D."/>
            <person name="Filion M."/>
        </authorList>
    </citation>
    <scope>NUCLEOTIDE SEQUENCE [LARGE SCALE GENOMIC DNA]</scope>
    <source>
        <strain evidence="4 5">30B</strain>
    </source>
</reference>
<dbReference type="Gene3D" id="2.40.10.200">
    <property type="entry name" value="STY4665 C-terminal domain-like"/>
    <property type="match status" value="1"/>
</dbReference>
<name>A0A3G7U753_9PSED</name>
<dbReference type="InterPro" id="IPR011093">
    <property type="entry name" value="TraI_2_C"/>
</dbReference>
<protein>
    <submittedName>
        <fullName evidence="4">Pyruvate/2-oxoglutarate dehydrogenase complex, dihydrolipoamide acyltransferase (E2) component</fullName>
    </submittedName>
</protein>
<keyword evidence="4" id="KW-0012">Acyltransferase</keyword>
<dbReference type="EMBL" id="CP027754">
    <property type="protein sequence ID" value="AZE54498.1"/>
    <property type="molecule type" value="Genomic_DNA"/>
</dbReference>
<evidence type="ECO:0000259" key="3">
    <source>
        <dbReference type="Pfam" id="PF07515"/>
    </source>
</evidence>
<evidence type="ECO:0000313" key="5">
    <source>
        <dbReference type="Proteomes" id="UP000268696"/>
    </source>
</evidence>
<evidence type="ECO:0000256" key="1">
    <source>
        <dbReference type="SAM" id="MobiDB-lite"/>
    </source>
</evidence>
<dbReference type="Gene3D" id="1.10.10.10">
    <property type="entry name" value="Winged helix-like DNA-binding domain superfamily/Winged helix DNA-binding domain"/>
    <property type="match status" value="1"/>
</dbReference>
<dbReference type="SUPFAM" id="SSF46785">
    <property type="entry name" value="Winged helix' DNA-binding domain"/>
    <property type="match status" value="1"/>
</dbReference>
<feature type="domain" description="Uncharacterised" evidence="2">
    <location>
        <begin position="25"/>
        <end position="338"/>
    </location>
</feature>
<dbReference type="Pfam" id="PF07514">
    <property type="entry name" value="TraI_2"/>
    <property type="match status" value="1"/>
</dbReference>
<dbReference type="InterPro" id="IPR036388">
    <property type="entry name" value="WH-like_DNA-bd_sf"/>
</dbReference>
<dbReference type="NCBIfam" id="NF041494">
    <property type="entry name" value="MobH"/>
    <property type="match status" value="1"/>
</dbReference>
<evidence type="ECO:0000259" key="2">
    <source>
        <dbReference type="Pfam" id="PF07514"/>
    </source>
</evidence>
<organism evidence="4 5">
    <name type="scientific">Pseudomonas synxantha</name>
    <dbReference type="NCBI Taxonomy" id="47883"/>
    <lineage>
        <taxon>Bacteria</taxon>
        <taxon>Pseudomonadati</taxon>
        <taxon>Pseudomonadota</taxon>
        <taxon>Gammaproteobacteria</taxon>
        <taxon>Pseudomonadales</taxon>
        <taxon>Pseudomonadaceae</taxon>
        <taxon>Pseudomonas</taxon>
    </lineage>
</organism>
<dbReference type="Proteomes" id="UP000268696">
    <property type="component" value="Chromosome"/>
</dbReference>
<keyword evidence="4" id="KW-0670">Pyruvate</keyword>
<proteinExistence type="predicted"/>
<dbReference type="InterPro" id="IPR022391">
    <property type="entry name" value="ICE_relaxase_PFGI-1"/>
</dbReference>
<feature type="region of interest" description="Disordered" evidence="1">
    <location>
        <begin position="374"/>
        <end position="416"/>
    </location>
</feature>